<evidence type="ECO:0000313" key="4">
    <source>
        <dbReference type="Proteomes" id="UP000708208"/>
    </source>
</evidence>
<feature type="transmembrane region" description="Helical" evidence="2">
    <location>
        <begin position="190"/>
        <end position="213"/>
    </location>
</feature>
<evidence type="ECO:0000256" key="2">
    <source>
        <dbReference type="SAM" id="Phobius"/>
    </source>
</evidence>
<organism evidence="3 4">
    <name type="scientific">Allacma fusca</name>
    <dbReference type="NCBI Taxonomy" id="39272"/>
    <lineage>
        <taxon>Eukaryota</taxon>
        <taxon>Metazoa</taxon>
        <taxon>Ecdysozoa</taxon>
        <taxon>Arthropoda</taxon>
        <taxon>Hexapoda</taxon>
        <taxon>Collembola</taxon>
        <taxon>Symphypleona</taxon>
        <taxon>Sminthuridae</taxon>
        <taxon>Allacma</taxon>
    </lineage>
</organism>
<dbReference type="CDD" id="cd01671">
    <property type="entry name" value="CARD"/>
    <property type="match status" value="1"/>
</dbReference>
<keyword evidence="2" id="KW-0812">Transmembrane</keyword>
<reference evidence="3" key="1">
    <citation type="submission" date="2021-06" db="EMBL/GenBank/DDBJ databases">
        <authorList>
            <person name="Hodson N. C."/>
            <person name="Mongue J. A."/>
            <person name="Jaron S. K."/>
        </authorList>
    </citation>
    <scope>NUCLEOTIDE SEQUENCE</scope>
</reference>
<name>A0A8J2K4Q2_9HEXA</name>
<proteinExistence type="predicted"/>
<dbReference type="Proteomes" id="UP000708208">
    <property type="component" value="Unassembled WGS sequence"/>
</dbReference>
<keyword evidence="2" id="KW-0472">Membrane</keyword>
<accession>A0A8J2K4Q2</accession>
<feature type="compositionally biased region" description="Polar residues" evidence="1">
    <location>
        <begin position="217"/>
        <end position="229"/>
    </location>
</feature>
<gene>
    <name evidence="3" type="ORF">AFUS01_LOCUS17978</name>
</gene>
<sequence>MANGPEEEKISLVNYKTLLSKANPKEAEILLEKIVSPKLVFFVEKTTDVNDLLRHLLQANLLTFPELSTLKAKKVSEEATESLYVKSLNKRVKSKNDYERLFKALCSTGNEHIAKTILEELSTQILNPSSSPAPRSSVNAINSRAIAGMRSNNSQETPCSSDVNVPFLDNSIPRSFVIEEQGQPNGRRNIIYGTTTFAVVLLVAVFVVVMVSITRTSNTQNGQPNSNVFDPTGIITHSQPEHDITFRQTERSTSRDQITSPG</sequence>
<evidence type="ECO:0000256" key="1">
    <source>
        <dbReference type="SAM" id="MobiDB-lite"/>
    </source>
</evidence>
<protein>
    <submittedName>
        <fullName evidence="3">Uncharacterized protein</fullName>
    </submittedName>
</protein>
<evidence type="ECO:0000313" key="3">
    <source>
        <dbReference type="EMBL" id="CAG7729247.1"/>
    </source>
</evidence>
<dbReference type="AlphaFoldDB" id="A0A8J2K4Q2"/>
<comment type="caution">
    <text evidence="3">The sequence shown here is derived from an EMBL/GenBank/DDBJ whole genome shotgun (WGS) entry which is preliminary data.</text>
</comment>
<dbReference type="EMBL" id="CAJVCH010175886">
    <property type="protein sequence ID" value="CAG7729247.1"/>
    <property type="molecule type" value="Genomic_DNA"/>
</dbReference>
<feature type="region of interest" description="Disordered" evidence="1">
    <location>
        <begin position="217"/>
        <end position="242"/>
    </location>
</feature>
<keyword evidence="2" id="KW-1133">Transmembrane helix</keyword>
<keyword evidence="4" id="KW-1185">Reference proteome</keyword>